<dbReference type="Gene3D" id="3.40.50.300">
    <property type="entry name" value="P-loop containing nucleotide triphosphate hydrolases"/>
    <property type="match status" value="1"/>
</dbReference>
<proteinExistence type="predicted"/>
<dbReference type="InterPro" id="IPR051396">
    <property type="entry name" value="Bact_Antivir_Def_Nuclease"/>
</dbReference>
<organism evidence="2 3">
    <name type="scientific">Hominiventricola aquisgranensis</name>
    <dbReference type="NCBI Taxonomy" id="3133164"/>
    <lineage>
        <taxon>Bacteria</taxon>
        <taxon>Bacillati</taxon>
        <taxon>Bacillota</taxon>
        <taxon>Clostridia</taxon>
        <taxon>Lachnospirales</taxon>
        <taxon>Lachnospiraceae</taxon>
        <taxon>Hominiventricola</taxon>
    </lineage>
</organism>
<sequence>MKQYFIKEIDIEKIYHLSGIKIELDSAKRQHLLITGKNGSGKTSLLLRIEKFLRAINDENLTTLIEKYPEWKDCAQKDIENALNETQKFNAEKDYIKWSERIKKYNDGVQITLNEYDGLEKAYQDGNFITAYFPSERKAQFTQPTGVEDIRLSDAYRIDKDAGNILLKYMVHLKTQQAYARNEGAEATAQKIQQWFDRFESALRILLDEQSIHLEYDYKKYNFRIHQDGREAFGFNELSDGYSSVIYMVSDLILRMDKNWLLNDEISQYDEQGIVLVDELETHLHIELQKKILPFLTEFFPGLQFIVTTHSPYILNSISNAKAYDLERHMELEDLSAFSSDDLAEGYFEADEYSDKLKKRLGRYEYLCFQKNPTKDEMAERAEIRIELKNMSSELSGTAKEKFEDIERRRKAND</sequence>
<dbReference type="PANTHER" id="PTHR43581:SF2">
    <property type="entry name" value="EXCINUCLEASE ATPASE SUBUNIT"/>
    <property type="match status" value="1"/>
</dbReference>
<dbReference type="RefSeq" id="WP_349144562.1">
    <property type="nucleotide sequence ID" value="NZ_JBBMFC010000016.1"/>
</dbReference>
<accession>A0ABV1I1U9</accession>
<dbReference type="InterPro" id="IPR027417">
    <property type="entry name" value="P-loop_NTPase"/>
</dbReference>
<reference evidence="2 3" key="1">
    <citation type="submission" date="2024-03" db="EMBL/GenBank/DDBJ databases">
        <title>Human intestinal bacterial collection.</title>
        <authorList>
            <person name="Pauvert C."/>
            <person name="Hitch T.C.A."/>
            <person name="Clavel T."/>
        </authorList>
    </citation>
    <scope>NUCLEOTIDE SEQUENCE [LARGE SCALE GENOMIC DNA]</scope>
    <source>
        <strain evidence="2 3">CLA-AA-H78B</strain>
    </source>
</reference>
<gene>
    <name evidence="2" type="ORF">WMO62_09935</name>
</gene>
<dbReference type="InterPro" id="IPR003959">
    <property type="entry name" value="ATPase_AAA_core"/>
</dbReference>
<feature type="domain" description="AAA+ ATPase" evidence="1">
    <location>
        <begin position="28"/>
        <end position="336"/>
    </location>
</feature>
<dbReference type="Proteomes" id="UP001470288">
    <property type="component" value="Unassembled WGS sequence"/>
</dbReference>
<dbReference type="SUPFAM" id="SSF52540">
    <property type="entry name" value="P-loop containing nucleoside triphosphate hydrolases"/>
    <property type="match status" value="1"/>
</dbReference>
<name>A0ABV1I1U9_9FIRM</name>
<evidence type="ECO:0000313" key="2">
    <source>
        <dbReference type="EMBL" id="MEQ2579144.1"/>
    </source>
</evidence>
<evidence type="ECO:0000313" key="3">
    <source>
        <dbReference type="Proteomes" id="UP001470288"/>
    </source>
</evidence>
<keyword evidence="2" id="KW-0067">ATP-binding</keyword>
<protein>
    <submittedName>
        <fullName evidence="2">ATP-binding protein</fullName>
    </submittedName>
</protein>
<dbReference type="InterPro" id="IPR003593">
    <property type="entry name" value="AAA+_ATPase"/>
</dbReference>
<keyword evidence="2" id="KW-0547">Nucleotide-binding</keyword>
<dbReference type="EMBL" id="JBBMFC010000016">
    <property type="protein sequence ID" value="MEQ2579144.1"/>
    <property type="molecule type" value="Genomic_DNA"/>
</dbReference>
<keyword evidence="3" id="KW-1185">Reference proteome</keyword>
<dbReference type="Pfam" id="PF13304">
    <property type="entry name" value="AAA_21"/>
    <property type="match status" value="1"/>
</dbReference>
<dbReference type="PANTHER" id="PTHR43581">
    <property type="entry name" value="ATP/GTP PHOSPHATASE"/>
    <property type="match status" value="1"/>
</dbReference>
<dbReference type="SMART" id="SM00382">
    <property type="entry name" value="AAA"/>
    <property type="match status" value="1"/>
</dbReference>
<evidence type="ECO:0000259" key="1">
    <source>
        <dbReference type="SMART" id="SM00382"/>
    </source>
</evidence>
<comment type="caution">
    <text evidence="2">The sequence shown here is derived from an EMBL/GenBank/DDBJ whole genome shotgun (WGS) entry which is preliminary data.</text>
</comment>
<dbReference type="GO" id="GO:0005524">
    <property type="term" value="F:ATP binding"/>
    <property type="evidence" value="ECO:0007669"/>
    <property type="project" value="UniProtKB-KW"/>
</dbReference>